<dbReference type="EMBL" id="HBHW01011310">
    <property type="protein sequence ID" value="CAE0040728.1"/>
    <property type="molecule type" value="Transcribed_RNA"/>
</dbReference>
<dbReference type="AlphaFoldDB" id="A0A7S2ZHV8"/>
<evidence type="ECO:0000256" key="12">
    <source>
        <dbReference type="ARBA" id="ARBA00023002"/>
    </source>
</evidence>
<protein>
    <recommendedName>
        <fullName evidence="7">assimilatory sulfite reductase (ferredoxin)</fullName>
        <ecNumber evidence="7">1.8.7.1</ecNumber>
    </recommendedName>
</protein>
<evidence type="ECO:0000256" key="2">
    <source>
        <dbReference type="ARBA" id="ARBA00001966"/>
    </source>
</evidence>
<feature type="domain" description="Nitrite/sulphite reductase 4Fe-4S" evidence="17">
    <location>
        <begin position="200"/>
        <end position="383"/>
    </location>
</feature>
<dbReference type="SUPFAM" id="SSF55124">
    <property type="entry name" value="Nitrite/Sulfite reductase N-terminal domain-like"/>
    <property type="match status" value="2"/>
</dbReference>
<evidence type="ECO:0000259" key="17">
    <source>
        <dbReference type="Pfam" id="PF01077"/>
    </source>
</evidence>
<dbReference type="InterPro" id="IPR036136">
    <property type="entry name" value="Nit/Sulf_reduc_fer-like_dom_sf"/>
</dbReference>
<dbReference type="GO" id="GO:0020037">
    <property type="term" value="F:heme binding"/>
    <property type="evidence" value="ECO:0007669"/>
    <property type="project" value="InterPro"/>
</dbReference>
<evidence type="ECO:0000256" key="10">
    <source>
        <dbReference type="ARBA" id="ARBA00022723"/>
    </source>
</evidence>
<evidence type="ECO:0000256" key="3">
    <source>
        <dbReference type="ARBA" id="ARBA00002010"/>
    </source>
</evidence>
<dbReference type="GO" id="GO:0009337">
    <property type="term" value="C:sulfite reductase complex (NADPH)"/>
    <property type="evidence" value="ECO:0007669"/>
    <property type="project" value="TreeGrafter"/>
</dbReference>
<comment type="cofactor">
    <cofactor evidence="2">
        <name>[4Fe-4S] cluster</name>
        <dbReference type="ChEBI" id="CHEBI:49883"/>
    </cofactor>
</comment>
<evidence type="ECO:0000256" key="14">
    <source>
        <dbReference type="ARBA" id="ARBA00023014"/>
    </source>
</evidence>
<evidence type="ECO:0000313" key="19">
    <source>
        <dbReference type="EMBL" id="CAE0040728.1"/>
    </source>
</evidence>
<evidence type="ECO:0000256" key="8">
    <source>
        <dbReference type="ARBA" id="ARBA00022485"/>
    </source>
</evidence>
<dbReference type="InterPro" id="IPR005117">
    <property type="entry name" value="NiRdtase/SiRdtase_haem-b_fer"/>
</dbReference>
<dbReference type="PANTHER" id="PTHR11493">
    <property type="entry name" value="SULFITE REDUCTASE [NADPH] SUBUNIT BETA-RELATED"/>
    <property type="match status" value="1"/>
</dbReference>
<comment type="catalytic activity">
    <reaction evidence="16">
        <text>hydrogen sulfide + 6 oxidized [2Fe-2S]-[ferredoxin] + 3 H2O = sulfite + 6 reduced [2Fe-2S]-[ferredoxin] + 7 H(+)</text>
        <dbReference type="Rhea" id="RHEA:23132"/>
        <dbReference type="Rhea" id="RHEA-COMP:10000"/>
        <dbReference type="Rhea" id="RHEA-COMP:10001"/>
        <dbReference type="ChEBI" id="CHEBI:15377"/>
        <dbReference type="ChEBI" id="CHEBI:15378"/>
        <dbReference type="ChEBI" id="CHEBI:17359"/>
        <dbReference type="ChEBI" id="CHEBI:29919"/>
        <dbReference type="ChEBI" id="CHEBI:33737"/>
        <dbReference type="ChEBI" id="CHEBI:33738"/>
        <dbReference type="EC" id="1.8.7.1"/>
    </reaction>
</comment>
<dbReference type="InterPro" id="IPR045854">
    <property type="entry name" value="NO2/SO3_Rdtase_4Fe4S_sf"/>
</dbReference>
<dbReference type="EC" id="1.8.7.1" evidence="7"/>
<dbReference type="GO" id="GO:0050311">
    <property type="term" value="F:sulfite reductase (ferredoxin) activity"/>
    <property type="evidence" value="ECO:0007669"/>
    <property type="project" value="UniProtKB-EC"/>
</dbReference>
<evidence type="ECO:0000256" key="11">
    <source>
        <dbReference type="ARBA" id="ARBA00022784"/>
    </source>
</evidence>
<keyword evidence="9" id="KW-0349">Heme</keyword>
<evidence type="ECO:0000259" key="18">
    <source>
        <dbReference type="Pfam" id="PF03460"/>
    </source>
</evidence>
<dbReference type="GO" id="GO:0016002">
    <property type="term" value="F:sulfite reductase activity"/>
    <property type="evidence" value="ECO:0007669"/>
    <property type="project" value="TreeGrafter"/>
</dbReference>
<keyword evidence="8" id="KW-0004">4Fe-4S</keyword>
<comment type="function">
    <text evidence="4">Essential protein with sulfite reductase activity required in assimilatory sulfate reduction pathway during both primary and secondary metabolism and thus involved in development and growth.</text>
</comment>
<comment type="subunit">
    <text evidence="15">Monomer. Interacts with ferredoxin.</text>
</comment>
<dbReference type="NCBIfam" id="NF010029">
    <property type="entry name" value="PRK13504.1"/>
    <property type="match status" value="1"/>
</dbReference>
<dbReference type="FunFam" id="3.30.413.10:FF:000014">
    <property type="entry name" value="Sulfite reductase [ferredoxin], chloroplastic"/>
    <property type="match status" value="1"/>
</dbReference>
<dbReference type="GO" id="GO:0042644">
    <property type="term" value="C:chloroplast nucleoid"/>
    <property type="evidence" value="ECO:0007669"/>
    <property type="project" value="UniProtKB-SubCell"/>
</dbReference>
<dbReference type="PRINTS" id="PR00397">
    <property type="entry name" value="SIROHAEM"/>
</dbReference>
<evidence type="ECO:0000256" key="4">
    <source>
        <dbReference type="ARBA" id="ARBA00003329"/>
    </source>
</evidence>
<dbReference type="Gene3D" id="3.30.413.10">
    <property type="entry name" value="Sulfite Reductase Hemoprotein, domain 1"/>
    <property type="match status" value="2"/>
</dbReference>
<keyword evidence="14" id="KW-0411">Iron-sulfur</keyword>
<dbReference type="Pfam" id="PF01077">
    <property type="entry name" value="NIR_SIR"/>
    <property type="match status" value="1"/>
</dbReference>
<dbReference type="NCBIfam" id="TIGR02042">
    <property type="entry name" value="sir"/>
    <property type="match status" value="1"/>
</dbReference>
<keyword evidence="11" id="KW-0883">Thioether bond</keyword>
<dbReference type="InterPro" id="IPR006066">
    <property type="entry name" value="NO2/SO3_Rdtase_FeS/sirohaem_BS"/>
</dbReference>
<keyword evidence="10" id="KW-0479">Metal-binding</keyword>
<sequence length="681" mass="77327">MSGAFVSLSTWTGAPMGRRKPELSRRRVVTAVMTPTQAEKAGKKLNKVEYTKENSDQLLHPVQEEMLNDEIFVTESAYQILKFHGTYQQDDREKRKAGEQKKYQFMLRLKMPGGEMPANMYRLLEDLSENYGNHTLRATTRSAFQMHGVLKDNLKTVFNKIMNAGGSCIGACGDLNRNIVATPAQFTSKPYQYVRQYSAMIAEVFAPQSAAFAEVWLDGEKAGAIEYWKKDMDFEKVQEILKHDNGHGVTDPNHAEPIYRDTYLPRKFKMGVTVPGDNSIDIYTQDIGIVVMTTKTGRLQGFNLMVGGGLGRTHRKENTFPRLADHLGFVEPENIFEVLKAIVAVQRDHGNREVRMNARMKYLIQLWGIDKFRDYVEEYSGVKMLPYKKLPAWKYEDWLGWHEQGDGNYFLGLFVENGRIKNEDGFNLKSALKEIVGLYNLPVVVSPNQNIILKNINPSDKDAIEEILRSSGVMFDGKDFSRTRLLAMACPALPLCGLATAEAERVMPDTVSRLEGMLRKLRIRTPITTRMTGCPNGCARPYVAEIGLVGNGPNMYQLWLGASANQTRLAWVFQERMNLDDFERTLEPILIEFKKSKRRAESFGDFCDRFGKEELERVVNEFDPSQSLIKASAKPRVSVTTETMDRLTRISDIRGLSPSKLANEILEQYIDSLETTVHAQK</sequence>
<gene>
    <name evidence="19" type="ORF">RMAR00112_LOCUS8692</name>
</gene>
<organism evidence="19">
    <name type="scientific">Rhodosorus marinus</name>
    <dbReference type="NCBI Taxonomy" id="101924"/>
    <lineage>
        <taxon>Eukaryota</taxon>
        <taxon>Rhodophyta</taxon>
        <taxon>Stylonematophyceae</taxon>
        <taxon>Stylonematales</taxon>
        <taxon>Stylonemataceae</taxon>
        <taxon>Rhodosorus</taxon>
    </lineage>
</organism>
<feature type="domain" description="Nitrite/Sulfite reductase ferredoxin-like" evidence="18">
    <location>
        <begin position="402"/>
        <end position="469"/>
    </location>
</feature>
<dbReference type="GO" id="GO:0051539">
    <property type="term" value="F:4 iron, 4 sulfur cluster binding"/>
    <property type="evidence" value="ECO:0007669"/>
    <property type="project" value="UniProtKB-KW"/>
</dbReference>
<evidence type="ECO:0000256" key="13">
    <source>
        <dbReference type="ARBA" id="ARBA00023004"/>
    </source>
</evidence>
<comment type="subcellular location">
    <subcellularLocation>
        <location evidence="5">Plastid</location>
        <location evidence="5">Chloroplast stroma</location>
        <location evidence="5">Chloroplast nucleoid</location>
    </subcellularLocation>
</comment>
<keyword evidence="12" id="KW-0560">Oxidoreductase</keyword>
<dbReference type="PANTHER" id="PTHR11493:SF47">
    <property type="entry name" value="SULFITE REDUCTASE [NADPH] SUBUNIT BETA"/>
    <property type="match status" value="1"/>
</dbReference>
<comment type="cofactor">
    <cofactor evidence="1">
        <name>siroheme</name>
        <dbReference type="ChEBI" id="CHEBI:60052"/>
    </cofactor>
</comment>
<dbReference type="InterPro" id="IPR045169">
    <property type="entry name" value="NO2/SO3_Rdtase_4Fe4S_prot"/>
</dbReference>
<keyword evidence="13" id="KW-0408">Iron</keyword>
<dbReference type="InterPro" id="IPR011787">
    <property type="entry name" value="SiR_ferredoxin-dep"/>
</dbReference>
<comment type="similarity">
    <text evidence="6">Belongs to the nitrite and sulfite reductase 4Fe-4S domain family.</text>
</comment>
<dbReference type="Pfam" id="PF03460">
    <property type="entry name" value="NIR_SIR_ferr"/>
    <property type="match status" value="2"/>
</dbReference>
<dbReference type="PROSITE" id="PS00365">
    <property type="entry name" value="NIR_SIR"/>
    <property type="match status" value="1"/>
</dbReference>
<evidence type="ECO:0000256" key="7">
    <source>
        <dbReference type="ARBA" id="ARBA00012353"/>
    </source>
</evidence>
<comment type="function">
    <text evidence="3">DNA-binding protein that binds to both double-stranded and single-stranded DNA without significant sequence specificity to reversibly repress the transcriptional activity of chloroplast nucleoids by promoting DNA compaction and possibly regulate DNA replication.</text>
</comment>
<dbReference type="InterPro" id="IPR006067">
    <property type="entry name" value="NO2/SO3_Rdtase_4Fe4S_dom"/>
</dbReference>
<evidence type="ECO:0000256" key="5">
    <source>
        <dbReference type="ARBA" id="ARBA00004595"/>
    </source>
</evidence>
<evidence type="ECO:0000256" key="1">
    <source>
        <dbReference type="ARBA" id="ARBA00001929"/>
    </source>
</evidence>
<dbReference type="GO" id="GO:0046872">
    <property type="term" value="F:metal ion binding"/>
    <property type="evidence" value="ECO:0007669"/>
    <property type="project" value="UniProtKB-KW"/>
</dbReference>
<evidence type="ECO:0000256" key="6">
    <source>
        <dbReference type="ARBA" id="ARBA00010429"/>
    </source>
</evidence>
<proteinExistence type="inferred from homology"/>
<dbReference type="GO" id="GO:0000103">
    <property type="term" value="P:sulfate assimilation"/>
    <property type="evidence" value="ECO:0007669"/>
    <property type="project" value="TreeGrafter"/>
</dbReference>
<dbReference type="FunFam" id="3.30.413.10:FF:000008">
    <property type="entry name" value="Sulfite reductase [ferredoxin], chloroplastic"/>
    <property type="match status" value="1"/>
</dbReference>
<feature type="domain" description="Nitrite/Sulfite reductase ferredoxin-like" evidence="18">
    <location>
        <begin position="99"/>
        <end position="161"/>
    </location>
</feature>
<evidence type="ECO:0000256" key="15">
    <source>
        <dbReference type="ARBA" id="ARBA00046513"/>
    </source>
</evidence>
<evidence type="ECO:0000256" key="16">
    <source>
        <dbReference type="ARBA" id="ARBA00049518"/>
    </source>
</evidence>
<name>A0A7S2ZHV8_9RHOD</name>
<evidence type="ECO:0000256" key="9">
    <source>
        <dbReference type="ARBA" id="ARBA00022617"/>
    </source>
</evidence>
<dbReference type="SUPFAM" id="SSF56014">
    <property type="entry name" value="Nitrite and sulphite reductase 4Fe-4S domain-like"/>
    <property type="match status" value="2"/>
</dbReference>
<reference evidence="19" key="1">
    <citation type="submission" date="2021-01" db="EMBL/GenBank/DDBJ databases">
        <authorList>
            <person name="Corre E."/>
            <person name="Pelletier E."/>
            <person name="Niang G."/>
            <person name="Scheremetjew M."/>
            <person name="Finn R."/>
            <person name="Kale V."/>
            <person name="Holt S."/>
            <person name="Cochrane G."/>
            <person name="Meng A."/>
            <person name="Brown T."/>
            <person name="Cohen L."/>
        </authorList>
    </citation>
    <scope>NUCLEOTIDE SEQUENCE</scope>
    <source>
        <strain evidence="19">CCMP 769</strain>
    </source>
</reference>
<accession>A0A7S2ZHV8</accession>